<comment type="caution">
    <text evidence="16">The sequence shown here is derived from an EMBL/GenBank/DDBJ whole genome shotgun (WGS) entry which is preliminary data.</text>
</comment>
<dbReference type="CDD" id="cd01347">
    <property type="entry name" value="ligand_gated_channel"/>
    <property type="match status" value="1"/>
</dbReference>
<dbReference type="Gene3D" id="2.40.170.20">
    <property type="entry name" value="TonB-dependent receptor, beta-barrel domain"/>
    <property type="match status" value="1"/>
</dbReference>
<accession>A0A246J2T4</accession>
<organism evidence="16 17">
    <name type="scientific">Roseateles aquatilis</name>
    <dbReference type="NCBI Taxonomy" id="431061"/>
    <lineage>
        <taxon>Bacteria</taxon>
        <taxon>Pseudomonadati</taxon>
        <taxon>Pseudomonadota</taxon>
        <taxon>Betaproteobacteria</taxon>
        <taxon>Burkholderiales</taxon>
        <taxon>Sphaerotilaceae</taxon>
        <taxon>Roseateles</taxon>
    </lineage>
</organism>
<evidence type="ECO:0000259" key="15">
    <source>
        <dbReference type="Pfam" id="PF07715"/>
    </source>
</evidence>
<evidence type="ECO:0000256" key="5">
    <source>
        <dbReference type="ARBA" id="ARBA00022692"/>
    </source>
</evidence>
<evidence type="ECO:0000256" key="13">
    <source>
        <dbReference type="SAM" id="SignalP"/>
    </source>
</evidence>
<keyword evidence="5 11" id="KW-0812">Transmembrane</keyword>
<evidence type="ECO:0008006" key="18">
    <source>
        <dbReference type="Google" id="ProtNLM"/>
    </source>
</evidence>
<evidence type="ECO:0000256" key="1">
    <source>
        <dbReference type="ARBA" id="ARBA00004571"/>
    </source>
</evidence>
<dbReference type="PANTHER" id="PTHR32552:SF81">
    <property type="entry name" value="TONB-DEPENDENT OUTER MEMBRANE RECEPTOR"/>
    <property type="match status" value="1"/>
</dbReference>
<dbReference type="EMBL" id="NIOF01000010">
    <property type="protein sequence ID" value="OWQ86906.1"/>
    <property type="molecule type" value="Genomic_DNA"/>
</dbReference>
<keyword evidence="2 11" id="KW-0813">Transport</keyword>
<name>A0A246J2T4_9BURK</name>
<evidence type="ECO:0000256" key="12">
    <source>
        <dbReference type="RuleBase" id="RU003357"/>
    </source>
</evidence>
<evidence type="ECO:0000256" key="10">
    <source>
        <dbReference type="ARBA" id="ARBA00023237"/>
    </source>
</evidence>
<evidence type="ECO:0000256" key="8">
    <source>
        <dbReference type="ARBA" id="ARBA00023077"/>
    </source>
</evidence>
<keyword evidence="3 11" id="KW-1134">Transmembrane beta strand</keyword>
<keyword evidence="17" id="KW-1185">Reference proteome</keyword>
<keyword evidence="4" id="KW-0410">Iron transport</keyword>
<comment type="similarity">
    <text evidence="11 12">Belongs to the TonB-dependent receptor family.</text>
</comment>
<keyword evidence="13" id="KW-0732">Signal</keyword>
<dbReference type="SUPFAM" id="SSF56935">
    <property type="entry name" value="Porins"/>
    <property type="match status" value="1"/>
</dbReference>
<dbReference type="GO" id="GO:0006826">
    <property type="term" value="P:iron ion transport"/>
    <property type="evidence" value="ECO:0007669"/>
    <property type="project" value="UniProtKB-KW"/>
</dbReference>
<evidence type="ECO:0000256" key="4">
    <source>
        <dbReference type="ARBA" id="ARBA00022496"/>
    </source>
</evidence>
<dbReference type="InterPro" id="IPR036942">
    <property type="entry name" value="Beta-barrel_TonB_sf"/>
</dbReference>
<reference evidence="16 17" key="1">
    <citation type="journal article" date="2008" name="Int. J. Syst. Evol. Microbiol.">
        <title>Description of Roseateles aquatilis sp. nov. and Roseateles terrae sp. nov., in the class Betaproteobacteria, and emended description of the genus Roseateles.</title>
        <authorList>
            <person name="Gomila M."/>
            <person name="Bowien B."/>
            <person name="Falsen E."/>
            <person name="Moore E.R."/>
            <person name="Lalucat J."/>
        </authorList>
    </citation>
    <scope>NUCLEOTIDE SEQUENCE [LARGE SCALE GENOMIC DNA]</scope>
    <source>
        <strain evidence="16 17">CCUG 48205</strain>
    </source>
</reference>
<sequence>MEMIMTRILPLTAVAAAIALVGASTANAQEAPAPAPAPQAAAASEAGESSTKLEAVVVTSQGRRELLQKVPVAVKAFSATQIENAGIKSTQDFVNLTPNMSFDNSFTYGNSFVVIRGVSQINNADSPVAVVVDGVPQSDQKQLKMNLVDVARIEVLKGPQGSLYGRNAIGGAIVIDTKAPTNELHGFAKADYSSGNTREVSGGVSGALVPDKVLFRVAGQTKSSDGLINNSFLDKKVDFIDHDNLLRAKVMVVASEDVQLDFRASTNTFKAGATWDNLIRDGNLNAHYDPTSNFLGQTEGSNDEFTFKADVETSLGTLTAITNRTKLREKFAGDADFTNPQDTLGGLAGTLSRGQGKDRRTTLTSQELRLTSPSSKPLRWIAGLFYMDKTMDLEEKSFADINGQASQYDAAAVTRHNVFKNTASAAFGQVEYDFTPATKLSGGLRYDRDARVRDDTITAAHAEKTFSAWQPKLTLTQKLDADAIGFATYSTGFRSGGFNTTASDQPIFKDENLKNFELGYKGSFADGRLTFNAAAFYSKSDDLQYFYIKVLPGNILSGRIGNIDKVTIKGVDVDFRYTPVKGLEFDGGLGITDSRITANAAEPATVGNRTPKASPWKVTFGAQYTRAVASGINGFARLDIEARSRKYWLPDNLLVSDGMTLVGLRLGIQDAKDRWALNLYGHNLTNERYYADVNGKTYGGWGGPIQAIGSLATPRVVGVEFVYKL</sequence>
<feature type="domain" description="TonB-dependent receptor-like beta-barrel" evidence="14">
    <location>
        <begin position="259"/>
        <end position="684"/>
    </location>
</feature>
<dbReference type="InterPro" id="IPR000531">
    <property type="entry name" value="Beta-barrel_TonB"/>
</dbReference>
<dbReference type="InterPro" id="IPR012910">
    <property type="entry name" value="Plug_dom"/>
</dbReference>
<proteinExistence type="inferred from homology"/>
<feature type="signal peptide" evidence="13">
    <location>
        <begin position="1"/>
        <end position="28"/>
    </location>
</feature>
<evidence type="ECO:0000256" key="3">
    <source>
        <dbReference type="ARBA" id="ARBA00022452"/>
    </source>
</evidence>
<feature type="chain" id="PRO_5011970025" description="TonB-dependent receptor" evidence="13">
    <location>
        <begin position="29"/>
        <end position="725"/>
    </location>
</feature>
<keyword evidence="10 11" id="KW-0998">Cell outer membrane</keyword>
<keyword evidence="9 11" id="KW-0472">Membrane</keyword>
<dbReference type="Pfam" id="PF07715">
    <property type="entry name" value="Plug"/>
    <property type="match status" value="1"/>
</dbReference>
<evidence type="ECO:0000256" key="7">
    <source>
        <dbReference type="ARBA" id="ARBA00023065"/>
    </source>
</evidence>
<keyword evidence="6" id="KW-0408">Iron</keyword>
<dbReference type="GO" id="GO:0009279">
    <property type="term" value="C:cell outer membrane"/>
    <property type="evidence" value="ECO:0007669"/>
    <property type="project" value="UniProtKB-SubCell"/>
</dbReference>
<dbReference type="InterPro" id="IPR039426">
    <property type="entry name" value="TonB-dep_rcpt-like"/>
</dbReference>
<dbReference type="Pfam" id="PF00593">
    <property type="entry name" value="TonB_dep_Rec_b-barrel"/>
    <property type="match status" value="1"/>
</dbReference>
<evidence type="ECO:0000313" key="17">
    <source>
        <dbReference type="Proteomes" id="UP000197468"/>
    </source>
</evidence>
<keyword evidence="7" id="KW-0406">Ion transport</keyword>
<keyword evidence="8 12" id="KW-0798">TonB box</keyword>
<evidence type="ECO:0000259" key="14">
    <source>
        <dbReference type="Pfam" id="PF00593"/>
    </source>
</evidence>
<evidence type="ECO:0000256" key="11">
    <source>
        <dbReference type="PROSITE-ProRule" id="PRU01360"/>
    </source>
</evidence>
<dbReference type="AlphaFoldDB" id="A0A246J2T4"/>
<evidence type="ECO:0000256" key="9">
    <source>
        <dbReference type="ARBA" id="ARBA00023136"/>
    </source>
</evidence>
<protein>
    <recommendedName>
        <fullName evidence="18">TonB-dependent receptor</fullName>
    </recommendedName>
</protein>
<comment type="subcellular location">
    <subcellularLocation>
        <location evidence="1 11">Cell outer membrane</location>
        <topology evidence="1 11">Multi-pass membrane protein</topology>
    </subcellularLocation>
</comment>
<dbReference type="PROSITE" id="PS52016">
    <property type="entry name" value="TONB_DEPENDENT_REC_3"/>
    <property type="match status" value="1"/>
</dbReference>
<evidence type="ECO:0000313" key="16">
    <source>
        <dbReference type="EMBL" id="OWQ86906.1"/>
    </source>
</evidence>
<evidence type="ECO:0000256" key="2">
    <source>
        <dbReference type="ARBA" id="ARBA00022448"/>
    </source>
</evidence>
<gene>
    <name evidence="16" type="ORF">CDN99_19565</name>
</gene>
<dbReference type="PANTHER" id="PTHR32552">
    <property type="entry name" value="FERRICHROME IRON RECEPTOR-RELATED"/>
    <property type="match status" value="1"/>
</dbReference>
<feature type="domain" description="TonB-dependent receptor plug" evidence="15">
    <location>
        <begin position="68"/>
        <end position="172"/>
    </location>
</feature>
<dbReference type="Proteomes" id="UP000197468">
    <property type="component" value="Unassembled WGS sequence"/>
</dbReference>
<evidence type="ECO:0000256" key="6">
    <source>
        <dbReference type="ARBA" id="ARBA00023004"/>
    </source>
</evidence>